<dbReference type="GO" id="GO:0016747">
    <property type="term" value="F:acyltransferase activity, transferring groups other than amino-acyl groups"/>
    <property type="evidence" value="ECO:0007669"/>
    <property type="project" value="InterPro"/>
</dbReference>
<dbReference type="SUPFAM" id="SSF55729">
    <property type="entry name" value="Acyl-CoA N-acyltransferases (Nat)"/>
    <property type="match status" value="1"/>
</dbReference>
<dbReference type="Pfam" id="PF13673">
    <property type="entry name" value="Acetyltransf_10"/>
    <property type="match status" value="1"/>
</dbReference>
<dbReference type="RefSeq" id="WP_022612040.1">
    <property type="nucleotide sequence ID" value="NZ_LK391965.1"/>
</dbReference>
<protein>
    <recommendedName>
        <fullName evidence="1">N-acetyltransferase domain-containing protein</fullName>
    </recommendedName>
</protein>
<evidence type="ECO:0000313" key="2">
    <source>
        <dbReference type="EMBL" id="CCO47129.1"/>
    </source>
</evidence>
<feature type="domain" description="N-acetyltransferase" evidence="1">
    <location>
        <begin position="24"/>
        <end position="165"/>
    </location>
</feature>
<dbReference type="EMBL" id="CAOF01000113">
    <property type="protein sequence ID" value="CCO47129.1"/>
    <property type="molecule type" value="Genomic_DNA"/>
</dbReference>
<comment type="caution">
    <text evidence="2">The sequence shown here is derived from an EMBL/GenBank/DDBJ whole genome shotgun (WGS) entry which is preliminary data.</text>
</comment>
<accession>A0AAV2VRQ7</accession>
<dbReference type="Gene3D" id="3.40.630.30">
    <property type="match status" value="1"/>
</dbReference>
<dbReference type="Proteomes" id="UP000018211">
    <property type="component" value="Unassembled WGS sequence"/>
</dbReference>
<proteinExistence type="predicted"/>
<gene>
    <name evidence="2" type="ORF">VIBNISOn1_230028</name>
</gene>
<reference evidence="2 3" key="1">
    <citation type="journal article" date="2013" name="ISME J.">
        <title>Comparative genomics of pathogenic lineages of Vibrio nigripulchritudo identifies virulence-associated traits.</title>
        <authorList>
            <person name="Goudenege D."/>
            <person name="Labreuche Y."/>
            <person name="Krin E."/>
            <person name="Ansquer D."/>
            <person name="Mangenot S."/>
            <person name="Calteau A."/>
            <person name="Medigue C."/>
            <person name="Mazel D."/>
            <person name="Polz M.F."/>
            <person name="Le Roux F."/>
        </authorList>
    </citation>
    <scope>NUCLEOTIDE SEQUENCE [LARGE SCALE GENOMIC DNA]</scope>
    <source>
        <strain evidence="2 3">SOn1</strain>
    </source>
</reference>
<organism evidence="2 3">
    <name type="scientific">Vibrio nigripulchritudo SOn1</name>
    <dbReference type="NCBI Taxonomy" id="1238450"/>
    <lineage>
        <taxon>Bacteria</taxon>
        <taxon>Pseudomonadati</taxon>
        <taxon>Pseudomonadota</taxon>
        <taxon>Gammaproteobacteria</taxon>
        <taxon>Vibrionales</taxon>
        <taxon>Vibrionaceae</taxon>
        <taxon>Vibrio</taxon>
    </lineage>
</organism>
<dbReference type="InterPro" id="IPR000182">
    <property type="entry name" value="GNAT_dom"/>
</dbReference>
<evidence type="ECO:0000259" key="1">
    <source>
        <dbReference type="PROSITE" id="PS51186"/>
    </source>
</evidence>
<name>A0AAV2VRQ7_9VIBR</name>
<dbReference type="InterPro" id="IPR016181">
    <property type="entry name" value="Acyl_CoA_acyltransferase"/>
</dbReference>
<evidence type="ECO:0000313" key="3">
    <source>
        <dbReference type="Proteomes" id="UP000018211"/>
    </source>
</evidence>
<dbReference type="AlphaFoldDB" id="A0AAV2VRQ7"/>
<sequence>MLYNLASRESHPEDISKQAYIIGDDDFVLTSSNVLCFLQSLSGDYPDIDSWFLNTVIPGLSDGSRKIFAHVRQNEIISLAIAKKSSDEKKICTVRVSPEFNGIGLGVKLFKLSMDWLETSTPHLTVSEDNYPKFERIFKHFGYRLTSTHNSLYQEGKVELLFNQSNSLMNRY</sequence>
<dbReference type="PROSITE" id="PS51186">
    <property type="entry name" value="GNAT"/>
    <property type="match status" value="1"/>
</dbReference>